<feature type="transmembrane region" description="Helical" evidence="1">
    <location>
        <begin position="174"/>
        <end position="196"/>
    </location>
</feature>
<accession>A0A6N7VFT6</accession>
<evidence type="ECO:0000256" key="1">
    <source>
        <dbReference type="SAM" id="Phobius"/>
    </source>
</evidence>
<dbReference type="Proteomes" id="UP000441925">
    <property type="component" value="Unassembled WGS sequence"/>
</dbReference>
<reference evidence="2 3" key="1">
    <citation type="submission" date="2019-08" db="EMBL/GenBank/DDBJ databases">
        <title>In-depth cultivation of the pig gut microbiome towards novel bacterial diversity and tailored functional studies.</title>
        <authorList>
            <person name="Wylensek D."/>
            <person name="Hitch T.C.A."/>
            <person name="Clavel T."/>
        </authorList>
    </citation>
    <scope>NUCLEOTIDE SEQUENCE [LARGE SCALE GENOMIC DNA]</scope>
    <source>
        <strain evidence="2 3">WCA-380-WT-2B</strain>
    </source>
</reference>
<evidence type="ECO:0000313" key="3">
    <source>
        <dbReference type="Proteomes" id="UP000441925"/>
    </source>
</evidence>
<feature type="transmembrane region" description="Helical" evidence="1">
    <location>
        <begin position="20"/>
        <end position="37"/>
    </location>
</feature>
<keyword evidence="1" id="KW-1133">Transmembrane helix</keyword>
<dbReference type="RefSeq" id="WP_154541271.1">
    <property type="nucleotide sequence ID" value="NZ_JAXDSU010000008.1"/>
</dbReference>
<comment type="caution">
    <text evidence="2">The sequence shown here is derived from an EMBL/GenBank/DDBJ whole genome shotgun (WGS) entry which is preliminary data.</text>
</comment>
<gene>
    <name evidence="2" type="ORF">FYJ26_07815</name>
</gene>
<keyword evidence="1" id="KW-0812">Transmembrane</keyword>
<feature type="transmembrane region" description="Helical" evidence="1">
    <location>
        <begin position="106"/>
        <end position="134"/>
    </location>
</feature>
<keyword evidence="3" id="KW-1185">Reference proteome</keyword>
<sequence>MSGFFREIDLLLKKSKKIMIFMGIYLILLILITFGAFNETPPIEVFIEQAFKDNGNFIDFNNFILPISFFVIHFVPVFGISEIFYKDHIEFGTYIMPKFKSKRQYFLGKILGASIFNVFIGLLFFSIILLYLSLQGKNDLYLMKGFVRVAIFYILENILFTNMIFMIALFTKYLFALSVFIINLLIAILSNVRFILGQGSLIMKQDFYGGEFDLKVNLLFILIYFIIIILLLYFLPKYYDYYGREE</sequence>
<dbReference type="AlphaFoldDB" id="A0A6N7VFT6"/>
<evidence type="ECO:0008006" key="4">
    <source>
        <dbReference type="Google" id="ProtNLM"/>
    </source>
</evidence>
<dbReference type="EMBL" id="VULQ01000009">
    <property type="protein sequence ID" value="MSS78305.1"/>
    <property type="molecule type" value="Genomic_DNA"/>
</dbReference>
<organism evidence="2 3">
    <name type="scientific">Anaerococcus porci</name>
    <dbReference type="NCBI Taxonomy" id="2652269"/>
    <lineage>
        <taxon>Bacteria</taxon>
        <taxon>Bacillati</taxon>
        <taxon>Bacillota</taxon>
        <taxon>Tissierellia</taxon>
        <taxon>Tissierellales</taxon>
        <taxon>Peptoniphilaceae</taxon>
        <taxon>Anaerococcus</taxon>
    </lineage>
</organism>
<evidence type="ECO:0000313" key="2">
    <source>
        <dbReference type="EMBL" id="MSS78305.1"/>
    </source>
</evidence>
<name>A0A6N7VFT6_9FIRM</name>
<keyword evidence="1" id="KW-0472">Membrane</keyword>
<proteinExistence type="predicted"/>
<feature type="transmembrane region" description="Helical" evidence="1">
    <location>
        <begin position="216"/>
        <end position="235"/>
    </location>
</feature>
<feature type="transmembrane region" description="Helical" evidence="1">
    <location>
        <begin position="146"/>
        <end position="167"/>
    </location>
</feature>
<protein>
    <recommendedName>
        <fullName evidence="4">ABC-2 family transporter protein</fullName>
    </recommendedName>
</protein>
<feature type="transmembrane region" description="Helical" evidence="1">
    <location>
        <begin position="63"/>
        <end position="85"/>
    </location>
</feature>